<proteinExistence type="predicted"/>
<comment type="caution">
    <text evidence="1">The sequence shown here is derived from an EMBL/GenBank/DDBJ whole genome shotgun (WGS) entry which is preliminary data.</text>
</comment>
<dbReference type="EMBL" id="MJIH01000001">
    <property type="protein sequence ID" value="OLR65473.1"/>
    <property type="molecule type" value="Genomic_DNA"/>
</dbReference>
<organism evidence="1 2">
    <name type="scientific">Peptoniphilus porci</name>
    <dbReference type="NCBI Taxonomy" id="2652280"/>
    <lineage>
        <taxon>Bacteria</taxon>
        <taxon>Bacillati</taxon>
        <taxon>Bacillota</taxon>
        <taxon>Tissierellia</taxon>
        <taxon>Tissierellales</taxon>
        <taxon>Peptoniphilaceae</taxon>
        <taxon>Peptoniphilus</taxon>
    </lineage>
</organism>
<dbReference type="Proteomes" id="UP000187166">
    <property type="component" value="Unassembled WGS sequence"/>
</dbReference>
<reference evidence="1 2" key="1">
    <citation type="journal article" date="2016" name="Appl. Environ. Microbiol.">
        <title>Function and Phylogeny of Bacterial Butyryl Coenzyme A:Acetate Transferases and Their Diversity in the Proximal Colon of Swine.</title>
        <authorList>
            <person name="Trachsel J."/>
            <person name="Bayles D.O."/>
            <person name="Looft T."/>
            <person name="Levine U.Y."/>
            <person name="Allen H.K."/>
        </authorList>
    </citation>
    <scope>NUCLEOTIDE SEQUENCE [LARGE SCALE GENOMIC DNA]</scope>
    <source>
        <strain evidence="1 2">35-6-1</strain>
    </source>
</reference>
<dbReference type="STRING" id="1465756.BIV18_08065"/>
<name>A0A1U7M1F7_9FIRM</name>
<sequence>MGFFDSLDGNVNEIMGNLNYLKKKIVSESQEIKKMARLKYEILNEERKLSELFESLGRHEFNILKGEESDLDIDETLRAIERHTSRISSLKMGLDLNENTSINFQKDIEKNSDKDQDKNNFSGLYVEKDFNNKLKEEDDSCIIFIEEDEDESR</sequence>
<gene>
    <name evidence="1" type="ORF">BIV18_08065</name>
</gene>
<dbReference type="AlphaFoldDB" id="A0A1U7M1F7"/>
<keyword evidence="2" id="KW-1185">Reference proteome</keyword>
<accession>A0A1U7M1F7</accession>
<evidence type="ECO:0000313" key="2">
    <source>
        <dbReference type="Proteomes" id="UP000187166"/>
    </source>
</evidence>
<evidence type="ECO:0000313" key="1">
    <source>
        <dbReference type="EMBL" id="OLR65473.1"/>
    </source>
</evidence>
<protein>
    <submittedName>
        <fullName evidence="1">Uncharacterized protein</fullName>
    </submittedName>
</protein>